<keyword evidence="9" id="KW-1185">Reference proteome</keyword>
<dbReference type="PANTHER" id="PTHR31920:SF108">
    <property type="entry name" value="B3 DOMAIN-CONTAINING TRANSCRIPTION FACTOR VRN1-LIKE"/>
    <property type="match status" value="1"/>
</dbReference>
<dbReference type="Pfam" id="PF02362">
    <property type="entry name" value="B3"/>
    <property type="match status" value="2"/>
</dbReference>
<evidence type="ECO:0000256" key="4">
    <source>
        <dbReference type="ARBA" id="ARBA00023163"/>
    </source>
</evidence>
<keyword evidence="5" id="KW-0539">Nucleus</keyword>
<reference evidence="9" key="1">
    <citation type="journal article" date="2014" name="Nat. Genet.">
        <title>A reference genome for common bean and genome-wide analysis of dual domestications.</title>
        <authorList>
            <person name="Schmutz J."/>
            <person name="McClean P.E."/>
            <person name="Mamidi S."/>
            <person name="Wu G.A."/>
            <person name="Cannon S.B."/>
            <person name="Grimwood J."/>
            <person name="Jenkins J."/>
            <person name="Shu S."/>
            <person name="Song Q."/>
            <person name="Chavarro C."/>
            <person name="Torres-Torres M."/>
            <person name="Geffroy V."/>
            <person name="Moghaddam S.M."/>
            <person name="Gao D."/>
            <person name="Abernathy B."/>
            <person name="Barry K."/>
            <person name="Blair M."/>
            <person name="Brick M.A."/>
            <person name="Chovatia M."/>
            <person name="Gepts P."/>
            <person name="Goodstein D.M."/>
            <person name="Gonzales M."/>
            <person name="Hellsten U."/>
            <person name="Hyten D.L."/>
            <person name="Jia G."/>
            <person name="Kelly J.D."/>
            <person name="Kudrna D."/>
            <person name="Lee R."/>
            <person name="Richard M.M."/>
            <person name="Miklas P.N."/>
            <person name="Osorno J.M."/>
            <person name="Rodrigues J."/>
            <person name="Thareau V."/>
            <person name="Urrea C.A."/>
            <person name="Wang M."/>
            <person name="Yu Y."/>
            <person name="Zhang M."/>
            <person name="Wing R.A."/>
            <person name="Cregan P.B."/>
            <person name="Rokhsar D.S."/>
            <person name="Jackson S.A."/>
        </authorList>
    </citation>
    <scope>NUCLEOTIDE SEQUENCE [LARGE SCALE GENOMIC DNA]</scope>
    <source>
        <strain evidence="9">cv. G19833</strain>
    </source>
</reference>
<evidence type="ECO:0000256" key="2">
    <source>
        <dbReference type="ARBA" id="ARBA00023015"/>
    </source>
</evidence>
<feature type="compositionally biased region" description="Basic and acidic residues" evidence="6">
    <location>
        <begin position="130"/>
        <end position="146"/>
    </location>
</feature>
<dbReference type="SUPFAM" id="SSF101936">
    <property type="entry name" value="DNA-binding pseudobarrel domain"/>
    <property type="match status" value="2"/>
</dbReference>
<comment type="subcellular location">
    <subcellularLocation>
        <location evidence="1">Nucleus</location>
    </subcellularLocation>
</comment>
<keyword evidence="4" id="KW-0804">Transcription</keyword>
<evidence type="ECO:0000256" key="1">
    <source>
        <dbReference type="ARBA" id="ARBA00004123"/>
    </source>
</evidence>
<evidence type="ECO:0000313" key="8">
    <source>
        <dbReference type="EMBL" id="ESW25100.1"/>
    </source>
</evidence>
<dbReference type="CDD" id="cd10017">
    <property type="entry name" value="B3_DNA"/>
    <property type="match status" value="2"/>
</dbReference>
<dbReference type="Proteomes" id="UP000000226">
    <property type="component" value="Chromosome 3"/>
</dbReference>
<evidence type="ECO:0000256" key="5">
    <source>
        <dbReference type="ARBA" id="ARBA00023242"/>
    </source>
</evidence>
<dbReference type="PANTHER" id="PTHR31920">
    <property type="entry name" value="B3 DOMAIN-CONTAINING"/>
    <property type="match status" value="1"/>
</dbReference>
<accession>V7C748</accession>
<dbReference type="OMA" id="CAFHEML"/>
<evidence type="ECO:0000313" key="9">
    <source>
        <dbReference type="Proteomes" id="UP000000226"/>
    </source>
</evidence>
<dbReference type="GO" id="GO:0005634">
    <property type="term" value="C:nucleus"/>
    <property type="evidence" value="ECO:0007669"/>
    <property type="project" value="UniProtKB-SubCell"/>
</dbReference>
<keyword evidence="2" id="KW-0805">Transcription regulation</keyword>
<feature type="domain" description="TF-B3" evidence="7">
    <location>
        <begin position="188"/>
        <end position="285"/>
    </location>
</feature>
<dbReference type="STRING" id="3885.V7C748"/>
<dbReference type="Gramene" id="ESW25100">
    <property type="protein sequence ID" value="ESW25100"/>
    <property type="gene ID" value="PHAVU_003G007400g"/>
</dbReference>
<dbReference type="GO" id="GO:0003677">
    <property type="term" value="F:DNA binding"/>
    <property type="evidence" value="ECO:0007669"/>
    <property type="project" value="UniProtKB-KW"/>
</dbReference>
<dbReference type="OrthoDB" id="623918at2759"/>
<dbReference type="InterPro" id="IPR003340">
    <property type="entry name" value="B3_DNA-bd"/>
</dbReference>
<evidence type="ECO:0000256" key="3">
    <source>
        <dbReference type="ARBA" id="ARBA00023125"/>
    </source>
</evidence>
<sequence>MSSQCHGVHFLKVFAEHNLQRGIMKVPTSFVSRHWEGMSNPVILSLPNGSKNKVFWVNKDGDVWFCNGWKEFAKYSKLDVSHLLVFEGNSCFNVIIFGKSDLEIEYPLSRDATDEKVEEIDEGSDFSLKNSEERSKRPREEAQEEIPNKHIKIECSDYSNHNNTGDFKKKLIMFHEKVKETFKSNHEHFTCIIRKTYIERDLLIMPEEFGILYRHKEGNAATLFVEHGRTWEVQTKVNSYGQFVFSSGWRKFLWDNKLKLGDVCAFHEMLDSEPFLFKVTIYPLEDNSSTSLFKVFLFNIFNVHFQVKKEFLICLLHPLIHPLKQGHQSLEMISLSSSSQKCRYDKL</sequence>
<protein>
    <recommendedName>
        <fullName evidence="7">TF-B3 domain-containing protein</fullName>
    </recommendedName>
</protein>
<keyword evidence="3" id="KW-0238">DNA-binding</keyword>
<dbReference type="SMR" id="V7C748"/>
<evidence type="ECO:0000259" key="7">
    <source>
        <dbReference type="PROSITE" id="PS50863"/>
    </source>
</evidence>
<dbReference type="InterPro" id="IPR050655">
    <property type="entry name" value="Plant_B3_domain"/>
</dbReference>
<dbReference type="InterPro" id="IPR015300">
    <property type="entry name" value="DNA-bd_pseudobarrel_sf"/>
</dbReference>
<dbReference type="PROSITE" id="PS50863">
    <property type="entry name" value="B3"/>
    <property type="match status" value="2"/>
</dbReference>
<proteinExistence type="predicted"/>
<gene>
    <name evidence="8" type="ORF">PHAVU_003G007400g</name>
</gene>
<evidence type="ECO:0000256" key="6">
    <source>
        <dbReference type="SAM" id="MobiDB-lite"/>
    </source>
</evidence>
<organism evidence="8 9">
    <name type="scientific">Phaseolus vulgaris</name>
    <name type="common">Kidney bean</name>
    <name type="synonym">French bean</name>
    <dbReference type="NCBI Taxonomy" id="3885"/>
    <lineage>
        <taxon>Eukaryota</taxon>
        <taxon>Viridiplantae</taxon>
        <taxon>Streptophyta</taxon>
        <taxon>Embryophyta</taxon>
        <taxon>Tracheophyta</taxon>
        <taxon>Spermatophyta</taxon>
        <taxon>Magnoliopsida</taxon>
        <taxon>eudicotyledons</taxon>
        <taxon>Gunneridae</taxon>
        <taxon>Pentapetalae</taxon>
        <taxon>rosids</taxon>
        <taxon>fabids</taxon>
        <taxon>Fabales</taxon>
        <taxon>Fabaceae</taxon>
        <taxon>Papilionoideae</taxon>
        <taxon>50 kb inversion clade</taxon>
        <taxon>NPAAA clade</taxon>
        <taxon>indigoferoid/millettioid clade</taxon>
        <taxon>Phaseoleae</taxon>
        <taxon>Phaseolus</taxon>
    </lineage>
</organism>
<dbReference type="AlphaFoldDB" id="V7C748"/>
<name>V7C748_PHAVU</name>
<dbReference type="EMBL" id="CM002290">
    <property type="protein sequence ID" value="ESW25100.1"/>
    <property type="molecule type" value="Genomic_DNA"/>
</dbReference>
<dbReference type="Gene3D" id="2.40.330.10">
    <property type="entry name" value="DNA-binding pseudobarrel domain"/>
    <property type="match status" value="2"/>
</dbReference>
<feature type="domain" description="TF-B3" evidence="7">
    <location>
        <begin position="9"/>
        <end position="100"/>
    </location>
</feature>
<dbReference type="SMART" id="SM01019">
    <property type="entry name" value="B3"/>
    <property type="match status" value="2"/>
</dbReference>
<feature type="region of interest" description="Disordered" evidence="6">
    <location>
        <begin position="116"/>
        <end position="146"/>
    </location>
</feature>